<sequence>MITQIEINGFKTLQTAVIPMRPFLAFAGPNNAGKSNLFDALRLLSMLPNHDLPDILHMVRGDPFEMFTLQPDGSYSRRLHIAVELLLDPTFDDEFEGSVTLKRTWLRYEMTIERENHDHSPRIQIAGEQLFVKASDKRLPWAASKAFKQMYLTTKRRNAPYISLDAQGEITVHQDGAERSRPRTMRRGTRQSILQVIRDAGEFPHICAVRNELLRWRFIHLEPEAMREPNEIDGPDRMLHNGRYLAAALHRIMRHDPSAQAEISAWVSQSIPGTRQVHIRQLDELHRYLIELETVDGRCFSSRVLSDGTLRMLALLALQYDEDQVGLICLEEPENGVHPRRLKTVIDLLKRFATDPQRDDLTDGPPMPLRQVLINTHSPHLVRELEPEDLILVEAITQVGAGVPPMRYTSYRPILPPTNGALLVNETVRESMQMRLAALLEDRDLGALWVDGAIGGVP</sequence>
<comment type="caution">
    <text evidence="2">The sequence shown here is derived from an EMBL/GenBank/DDBJ whole genome shotgun (WGS) entry which is preliminary data.</text>
</comment>
<dbReference type="OrthoDB" id="9810873at2"/>
<dbReference type="GO" id="GO:0016887">
    <property type="term" value="F:ATP hydrolysis activity"/>
    <property type="evidence" value="ECO:0007669"/>
    <property type="project" value="InterPro"/>
</dbReference>
<dbReference type="RefSeq" id="WP_097645374.1">
    <property type="nucleotide sequence ID" value="NZ_NQWI01000110.1"/>
</dbReference>
<dbReference type="PANTHER" id="PTHR32182">
    <property type="entry name" value="DNA REPLICATION AND REPAIR PROTEIN RECF"/>
    <property type="match status" value="1"/>
</dbReference>
<dbReference type="InterPro" id="IPR027417">
    <property type="entry name" value="P-loop_NTPase"/>
</dbReference>
<feature type="domain" description="ATPase AAA-type core" evidence="1">
    <location>
        <begin position="24"/>
        <end position="382"/>
    </location>
</feature>
<dbReference type="InterPro" id="IPR003959">
    <property type="entry name" value="ATPase_AAA_core"/>
</dbReference>
<dbReference type="Proteomes" id="UP000220527">
    <property type="component" value="Unassembled WGS sequence"/>
</dbReference>
<proteinExistence type="predicted"/>
<dbReference type="SUPFAM" id="SSF52540">
    <property type="entry name" value="P-loop containing nucleoside triphosphate hydrolases"/>
    <property type="match status" value="1"/>
</dbReference>
<evidence type="ECO:0000313" key="3">
    <source>
        <dbReference type="Proteomes" id="UP000220527"/>
    </source>
</evidence>
<dbReference type="GO" id="GO:0000731">
    <property type="term" value="P:DNA synthesis involved in DNA repair"/>
    <property type="evidence" value="ECO:0007669"/>
    <property type="project" value="TreeGrafter"/>
</dbReference>
<dbReference type="Pfam" id="PF13304">
    <property type="entry name" value="AAA_21"/>
    <property type="match status" value="1"/>
</dbReference>
<dbReference type="EMBL" id="NQWI01000110">
    <property type="protein sequence ID" value="PDW01777.1"/>
    <property type="molecule type" value="Genomic_DNA"/>
</dbReference>
<dbReference type="PANTHER" id="PTHR32182:SF22">
    <property type="entry name" value="ATP-DEPENDENT ENDONUCLEASE, OLD FAMILY-RELATED"/>
    <property type="match status" value="1"/>
</dbReference>
<keyword evidence="3" id="KW-1185">Reference proteome</keyword>
<protein>
    <recommendedName>
        <fullName evidence="1">ATPase AAA-type core domain-containing protein</fullName>
    </recommendedName>
</protein>
<organism evidence="2 3">
    <name type="scientific">Candidatus Viridilinea mediisalina</name>
    <dbReference type="NCBI Taxonomy" id="2024553"/>
    <lineage>
        <taxon>Bacteria</taxon>
        <taxon>Bacillati</taxon>
        <taxon>Chloroflexota</taxon>
        <taxon>Chloroflexia</taxon>
        <taxon>Chloroflexales</taxon>
        <taxon>Chloroflexineae</taxon>
        <taxon>Oscillochloridaceae</taxon>
        <taxon>Candidatus Viridilinea</taxon>
    </lineage>
</organism>
<accession>A0A2A6RFC1</accession>
<dbReference type="GO" id="GO:0006302">
    <property type="term" value="P:double-strand break repair"/>
    <property type="evidence" value="ECO:0007669"/>
    <property type="project" value="TreeGrafter"/>
</dbReference>
<evidence type="ECO:0000259" key="1">
    <source>
        <dbReference type="Pfam" id="PF13304"/>
    </source>
</evidence>
<dbReference type="Gene3D" id="3.40.50.300">
    <property type="entry name" value="P-loop containing nucleotide triphosphate hydrolases"/>
    <property type="match status" value="2"/>
</dbReference>
<evidence type="ECO:0000313" key="2">
    <source>
        <dbReference type="EMBL" id="PDW01777.1"/>
    </source>
</evidence>
<gene>
    <name evidence="2" type="ORF">CJ255_17400</name>
</gene>
<name>A0A2A6RFC1_9CHLR</name>
<reference evidence="3" key="1">
    <citation type="submission" date="2017-08" db="EMBL/GenBank/DDBJ databases">
        <authorList>
            <person name="Grouzdev D.S."/>
            <person name="Gaisin V.A."/>
            <person name="Rysina M.S."/>
            <person name="Gorlenko V.M."/>
        </authorList>
    </citation>
    <scope>NUCLEOTIDE SEQUENCE [LARGE SCALE GENOMIC DNA]</scope>
    <source>
        <strain evidence="3">Kir15-3F</strain>
    </source>
</reference>
<dbReference type="AlphaFoldDB" id="A0A2A6RFC1"/>
<dbReference type="GO" id="GO:0005524">
    <property type="term" value="F:ATP binding"/>
    <property type="evidence" value="ECO:0007669"/>
    <property type="project" value="InterPro"/>
</dbReference>